<dbReference type="InterPro" id="IPR006530">
    <property type="entry name" value="YD"/>
</dbReference>
<evidence type="ECO:0000313" key="1">
    <source>
        <dbReference type="EMBL" id="KAK6513563.1"/>
    </source>
</evidence>
<comment type="caution">
    <text evidence="1">The sequence shown here is derived from an EMBL/GenBank/DDBJ whole genome shotgun (WGS) entry which is preliminary data.</text>
</comment>
<protein>
    <recommendedName>
        <fullName evidence="3">RHS repeat-associated core domain-containing protein</fullName>
    </recommendedName>
</protein>
<dbReference type="EMBL" id="JAVHJM010000005">
    <property type="protein sequence ID" value="KAK6513563.1"/>
    <property type="molecule type" value="Genomic_DNA"/>
</dbReference>
<dbReference type="Pfam" id="PF05593">
    <property type="entry name" value="RHS_repeat"/>
    <property type="match status" value="2"/>
</dbReference>
<sequence>MSSIYSQGFNYGRFVHDGVDTRTGQFSCSIDLYEAPAATRNYAQFKLKLQHDMLNFVNTGWGKGWSLNISSYDHGPGKTLRSYTGEHYKANENSSGSIDLIDQKLKAFKFVKRDGKYYIIYKTGRIEVLENDNNRFPVSLPFKIHGPNGRALSLVWSYTAGSNQPPQLTGVFDGTVQLVRINYSASVVNVIHAPGSTEEATFVYKIVNDNLAEIDFPGVSPAWKLSYANIGTFSCISETRNPLGMIEKVVYRQAGHKLPPGAPYQTIPYVTEHTQDPGAQQSKITTSYSFSDHNFLGYGSGLNWQNVGDNLYHAPGTYRYSVTSQVVGGPTTIFTYNKFHLTYSLEKTLLTKKTTHLYTYYANQSTDLQSQPPQYQLPKQMDITFEDSSSLPAKSRKETYQQEFDEWGNPTLEVLPTGVKIQRTYFPESGDGANCPPDPYGFRRSLKEERIVPPSKTNGEPSRGRSYTYTSIPVIFEPRDLHPYHLVQQRSYQFSDNSLYEKRIPEYFNDPNDWKSGLLKTELSELIAYKTNKTYTYNLLGSIVRQQATITGFDGQKSTESRDISFDTGRIMSDVDAAGVARQYQYSKMGDLIATVKSAATPHRATVDIQYIIANSVPAQVVTTNTKGVRYRRTLDGLGRLCKLEQQDIDGGDGGSPSASYLEIGLNTYDAQGRLYRKTATDYLRDPNSGSLQKKQTNAVTYTYDDWGQVATTVTNSGRKEYTRTDLVSRKTVSGQDGEGYTETTQDAFGNATSVRRYHRNGQLESEIMSSYDSLGRLISETDPFGVTTTVKYDIWNRVVEKKLADGTKYLTEFEDHTILARARKISVVTANNTSYVAGTQSFDSLGRRTAKTIGGRTTTYAYQADGRVPRTVSPPNGIPVSFETNPQLNDVVVSSSANNGLSQRFGYDPQTAWPLDVSEGSNSSVNQYFPSGLLKEQRDTLYDGQTAFRSTSRFQHSLLGKLQTWKRDEGSNTFSDTYSHTYDDYGRLVTVTDVPYQTSITYDVHDRQISISTKNTTTQIEMQTKLEYDDLSRPISREIVRNGRTLSKIKQTYNAADQVVSRIFSNASNVSVRTEAYEYDKQRRLVKYDCVSSSSGGVPSDERGRAIRQQLITYDTLGNIKTVKNVFTNGAEDTLQYQYQNQKDFFQVTSLQGTSPSRTLRLQYDTSGQLILDEEGRGLSYDALGRLIKVTDPSGNTSSQYYYDPQRLKGQSYRDQNNNLELHRLRYRSSTVVGEDTTSSTTKYAKVGRRTVACQGQKDGRDYSILTGTDLQGSPHTSFDGITANKAETYYAHDPFGNRSVSGENTGLFPMGIGLNGERIDPATKNYLLGGRRAYSPSTRLFQYPDTLSPFGLGGINPYAYCFNDPVNRSDPSGLFSLFGWEVSGRTIALLAVGLVVGIGVTILTGGAGLAVAVGVGSVAAGVSDAATGAIYDLATGHKPTWQSVATDAGTGVVGALAGEGIGFVAAPLLKAAGRGISKSFTGLTSRLASREAGSVAYSANRGTLTLAWDNVERGLNPLGMQDPIVFFNRIDGVEGQFGILSHGYPSNHPQFPGRIFGELPSAQGAVHYPITGDIIARETVLPLIQRSSIPHDRGKVFTLISCFGAESGTGQAIANVLGQDVRGFRGLAQAGAGAERQWGRGGYSTSILYNRLEQPGGVQAVFGDTEVLSPHGAVGGGGGVEPMDWE</sequence>
<reference evidence="1 2" key="1">
    <citation type="submission" date="2019-10" db="EMBL/GenBank/DDBJ databases">
        <authorList>
            <person name="Palmer J.M."/>
        </authorList>
    </citation>
    <scope>NUCLEOTIDE SEQUENCE [LARGE SCALE GENOMIC DNA]</scope>
    <source>
        <strain evidence="1 2">TWF506</strain>
    </source>
</reference>
<name>A0AAN8NMK7_9PEZI</name>
<dbReference type="PANTHER" id="PTHR32305:SF15">
    <property type="entry name" value="PROTEIN RHSA-RELATED"/>
    <property type="match status" value="1"/>
</dbReference>
<dbReference type="Proteomes" id="UP001307849">
    <property type="component" value="Unassembled WGS sequence"/>
</dbReference>
<dbReference type="NCBIfam" id="TIGR03696">
    <property type="entry name" value="Rhs_assc_core"/>
    <property type="match status" value="1"/>
</dbReference>
<accession>A0AAN8NMK7</accession>
<proteinExistence type="predicted"/>
<evidence type="ECO:0000313" key="2">
    <source>
        <dbReference type="Proteomes" id="UP001307849"/>
    </source>
</evidence>
<evidence type="ECO:0008006" key="3">
    <source>
        <dbReference type="Google" id="ProtNLM"/>
    </source>
</evidence>
<keyword evidence="2" id="KW-1185">Reference proteome</keyword>
<dbReference type="Gene3D" id="2.180.10.10">
    <property type="entry name" value="RHS repeat-associated core"/>
    <property type="match status" value="2"/>
</dbReference>
<dbReference type="PANTHER" id="PTHR32305">
    <property type="match status" value="1"/>
</dbReference>
<gene>
    <name evidence="1" type="ORF">TWF506_008002</name>
</gene>
<dbReference type="InterPro" id="IPR050708">
    <property type="entry name" value="T6SS_VgrG/RHS"/>
</dbReference>
<dbReference type="InterPro" id="IPR031325">
    <property type="entry name" value="RHS_repeat"/>
</dbReference>
<dbReference type="InterPro" id="IPR022385">
    <property type="entry name" value="Rhs_assc_core"/>
</dbReference>
<dbReference type="NCBIfam" id="TIGR01643">
    <property type="entry name" value="YD_repeat_2x"/>
    <property type="match status" value="2"/>
</dbReference>
<organism evidence="1 2">
    <name type="scientific">Arthrobotrys conoides</name>
    <dbReference type="NCBI Taxonomy" id="74498"/>
    <lineage>
        <taxon>Eukaryota</taxon>
        <taxon>Fungi</taxon>
        <taxon>Dikarya</taxon>
        <taxon>Ascomycota</taxon>
        <taxon>Pezizomycotina</taxon>
        <taxon>Orbiliomycetes</taxon>
        <taxon>Orbiliales</taxon>
        <taxon>Orbiliaceae</taxon>
        <taxon>Arthrobotrys</taxon>
    </lineage>
</organism>